<evidence type="ECO:0000313" key="2">
    <source>
        <dbReference type="EMBL" id="RAL67845.1"/>
    </source>
</evidence>
<keyword evidence="3" id="KW-1185">Reference proteome</keyword>
<name>A0A395J5R2_9HELO</name>
<dbReference type="OrthoDB" id="29058at2759"/>
<sequence>MFKTQDLGYVRRTMRNKALKEVEELEKRTVGIKGRGKKVVFVENEVGTARKSGGNESDMDMDIDMDMDFDFEDDEHDEPSKVEDAKEDTAAKNLRKASGKGGG</sequence>
<proteinExistence type="predicted"/>
<evidence type="ECO:0000256" key="1">
    <source>
        <dbReference type="SAM" id="MobiDB-lite"/>
    </source>
</evidence>
<gene>
    <name evidence="2" type="ORF">DID88_008571</name>
</gene>
<feature type="compositionally biased region" description="Basic residues" evidence="1">
    <location>
        <begin position="93"/>
        <end position="103"/>
    </location>
</feature>
<reference evidence="2 3" key="1">
    <citation type="submission" date="2018-06" db="EMBL/GenBank/DDBJ databases">
        <title>Genome Sequence of the Brown Rot Fungal Pathogen Monilinia fructigena.</title>
        <authorList>
            <person name="Landi L."/>
            <person name="De Miccolis Angelini R.M."/>
            <person name="Pollastro S."/>
            <person name="Abate D."/>
            <person name="Faretra F."/>
            <person name="Romanazzi G."/>
        </authorList>
    </citation>
    <scope>NUCLEOTIDE SEQUENCE [LARGE SCALE GENOMIC DNA]</scope>
    <source>
        <strain evidence="2 3">Mfrg269</strain>
    </source>
</reference>
<dbReference type="EMBL" id="QKRW01000002">
    <property type="protein sequence ID" value="RAL67845.1"/>
    <property type="molecule type" value="Genomic_DNA"/>
</dbReference>
<dbReference type="InterPro" id="IPR007144">
    <property type="entry name" value="SSU_processome_Utp11"/>
</dbReference>
<dbReference type="GO" id="GO:0032040">
    <property type="term" value="C:small-subunit processome"/>
    <property type="evidence" value="ECO:0007669"/>
    <property type="project" value="InterPro"/>
</dbReference>
<dbReference type="AlphaFoldDB" id="A0A395J5R2"/>
<dbReference type="Proteomes" id="UP000249056">
    <property type="component" value="Unassembled WGS sequence"/>
</dbReference>
<protein>
    <submittedName>
        <fullName evidence="2">Uncharacterized protein</fullName>
    </submittedName>
</protein>
<dbReference type="Pfam" id="PF03998">
    <property type="entry name" value="Utp11"/>
    <property type="match status" value="1"/>
</dbReference>
<feature type="region of interest" description="Disordered" evidence="1">
    <location>
        <begin position="70"/>
        <end position="103"/>
    </location>
</feature>
<comment type="caution">
    <text evidence="2">The sequence shown here is derived from an EMBL/GenBank/DDBJ whole genome shotgun (WGS) entry which is preliminary data.</text>
</comment>
<evidence type="ECO:0000313" key="3">
    <source>
        <dbReference type="Proteomes" id="UP000249056"/>
    </source>
</evidence>
<dbReference type="GO" id="GO:0006364">
    <property type="term" value="P:rRNA processing"/>
    <property type="evidence" value="ECO:0007669"/>
    <property type="project" value="InterPro"/>
</dbReference>
<organism evidence="2 3">
    <name type="scientific">Monilinia fructigena</name>
    <dbReference type="NCBI Taxonomy" id="38457"/>
    <lineage>
        <taxon>Eukaryota</taxon>
        <taxon>Fungi</taxon>
        <taxon>Dikarya</taxon>
        <taxon>Ascomycota</taxon>
        <taxon>Pezizomycotina</taxon>
        <taxon>Leotiomycetes</taxon>
        <taxon>Helotiales</taxon>
        <taxon>Sclerotiniaceae</taxon>
        <taxon>Monilinia</taxon>
    </lineage>
</organism>
<accession>A0A395J5R2</accession>
<feature type="compositionally biased region" description="Basic and acidic residues" evidence="1">
    <location>
        <begin position="78"/>
        <end position="90"/>
    </location>
</feature>